<dbReference type="SUPFAM" id="SSF53474">
    <property type="entry name" value="alpha/beta-Hydrolases"/>
    <property type="match status" value="1"/>
</dbReference>
<dbReference type="InterPro" id="IPR000073">
    <property type="entry name" value="AB_hydrolase_1"/>
</dbReference>
<dbReference type="InterPro" id="IPR050266">
    <property type="entry name" value="AB_hydrolase_sf"/>
</dbReference>
<gene>
    <name evidence="2" type="ORF">AC244_33150</name>
</gene>
<evidence type="ECO:0000313" key="3">
    <source>
        <dbReference type="Proteomes" id="UP000037425"/>
    </source>
</evidence>
<accession>A0A0L8BDV6</accession>
<dbReference type="AlphaFoldDB" id="A0A0L8BDV6"/>
<dbReference type="PANTHER" id="PTHR43798:SF28">
    <property type="entry name" value="AB HYDROLASE-1 DOMAIN-CONTAINING PROTEIN"/>
    <property type="match status" value="1"/>
</dbReference>
<feature type="domain" description="AB hydrolase-1" evidence="1">
    <location>
        <begin position="12"/>
        <end position="172"/>
    </location>
</feature>
<organism evidence="2 3">
    <name type="scientific">Ensifer adhaerens</name>
    <name type="common">Sinorhizobium morelense</name>
    <dbReference type="NCBI Taxonomy" id="106592"/>
    <lineage>
        <taxon>Bacteria</taxon>
        <taxon>Pseudomonadati</taxon>
        <taxon>Pseudomonadota</taxon>
        <taxon>Alphaproteobacteria</taxon>
        <taxon>Hyphomicrobiales</taxon>
        <taxon>Rhizobiaceae</taxon>
        <taxon>Sinorhizobium/Ensifer group</taxon>
        <taxon>Ensifer</taxon>
    </lineage>
</organism>
<sequence>MRYLEFKGEGIPLLMIHGLGCASSFEYPHVAAAPALRGRHLILLDLLGFGFSDRPEDFGYGVQDHALQIYQFVEEQGLRRIDIYGHSMGGSIAIEAADLLGDKINHLIVSEANLDSGGGTFSRAIAALHESDYVNGGHLTTFNDAREAGNEEWAATMRASSALAVYRGARSLVEGSSPDWRFRFLRHPSQKTFIFGEHSLPNSDAELLSSQGIRVLIVPGAGHSMGLENPHGLATAIAEASSGLDQA</sequence>
<protein>
    <recommendedName>
        <fullName evidence="1">AB hydrolase-1 domain-containing protein</fullName>
    </recommendedName>
</protein>
<name>A0A0L8BDV6_ENSAD</name>
<dbReference type="EMBL" id="LGAP01000047">
    <property type="protein sequence ID" value="KOF12876.1"/>
    <property type="molecule type" value="Genomic_DNA"/>
</dbReference>
<dbReference type="InterPro" id="IPR029058">
    <property type="entry name" value="AB_hydrolase_fold"/>
</dbReference>
<dbReference type="OrthoDB" id="7267294at2"/>
<dbReference type="GO" id="GO:0016020">
    <property type="term" value="C:membrane"/>
    <property type="evidence" value="ECO:0007669"/>
    <property type="project" value="TreeGrafter"/>
</dbReference>
<dbReference type="PANTHER" id="PTHR43798">
    <property type="entry name" value="MONOACYLGLYCEROL LIPASE"/>
    <property type="match status" value="1"/>
</dbReference>
<evidence type="ECO:0000259" key="1">
    <source>
        <dbReference type="Pfam" id="PF00561"/>
    </source>
</evidence>
<dbReference type="PATRIC" id="fig|106592.7.peg.6114"/>
<reference evidence="3" key="1">
    <citation type="submission" date="2015-07" db="EMBL/GenBank/DDBJ databases">
        <title>Whole genome sequence of an Ensifer adhaerens strain isolated from a cave pool in the Wind Cave National Park.</title>
        <authorList>
            <person name="Eng W.W.H."/>
            <person name="Gan H.M."/>
            <person name="Barton H.A."/>
            <person name="Savka M.A."/>
        </authorList>
    </citation>
    <scope>NUCLEOTIDE SEQUENCE [LARGE SCALE GENOMIC DNA]</scope>
    <source>
        <strain evidence="3">SD006</strain>
    </source>
</reference>
<comment type="caution">
    <text evidence="2">The sequence shown here is derived from an EMBL/GenBank/DDBJ whole genome shotgun (WGS) entry which is preliminary data.</text>
</comment>
<dbReference type="Gene3D" id="3.40.50.1820">
    <property type="entry name" value="alpha/beta hydrolase"/>
    <property type="match status" value="1"/>
</dbReference>
<evidence type="ECO:0000313" key="2">
    <source>
        <dbReference type="EMBL" id="KOF12876.1"/>
    </source>
</evidence>
<proteinExistence type="predicted"/>
<dbReference type="Proteomes" id="UP000037425">
    <property type="component" value="Unassembled WGS sequence"/>
</dbReference>
<dbReference type="Pfam" id="PF00561">
    <property type="entry name" value="Abhydrolase_1"/>
    <property type="match status" value="1"/>
</dbReference>
<dbReference type="PRINTS" id="PR00111">
    <property type="entry name" value="ABHYDROLASE"/>
</dbReference>